<dbReference type="EMBL" id="CAKXAJ010004330">
    <property type="protein sequence ID" value="CAH2208702.1"/>
    <property type="molecule type" value="Genomic_DNA"/>
</dbReference>
<dbReference type="AlphaFoldDB" id="A0A8S4QJZ4"/>
<gene>
    <name evidence="1" type="primary">jg1810</name>
    <name evidence="1" type="ORF">PAEG_LOCUS1252</name>
</gene>
<comment type="caution">
    <text evidence="1">The sequence shown here is derived from an EMBL/GenBank/DDBJ whole genome shotgun (WGS) entry which is preliminary data.</text>
</comment>
<proteinExistence type="predicted"/>
<protein>
    <submittedName>
        <fullName evidence="1">Jg1810 protein</fullName>
    </submittedName>
</protein>
<evidence type="ECO:0000313" key="1">
    <source>
        <dbReference type="EMBL" id="CAH2208702.1"/>
    </source>
</evidence>
<reference evidence="1" key="1">
    <citation type="submission" date="2022-03" db="EMBL/GenBank/DDBJ databases">
        <authorList>
            <person name="Lindestad O."/>
        </authorList>
    </citation>
    <scope>NUCLEOTIDE SEQUENCE</scope>
</reference>
<accession>A0A8S4QJZ4</accession>
<dbReference type="Proteomes" id="UP000838756">
    <property type="component" value="Unassembled WGS sequence"/>
</dbReference>
<organism evidence="1 2">
    <name type="scientific">Pararge aegeria aegeria</name>
    <dbReference type="NCBI Taxonomy" id="348720"/>
    <lineage>
        <taxon>Eukaryota</taxon>
        <taxon>Metazoa</taxon>
        <taxon>Ecdysozoa</taxon>
        <taxon>Arthropoda</taxon>
        <taxon>Hexapoda</taxon>
        <taxon>Insecta</taxon>
        <taxon>Pterygota</taxon>
        <taxon>Neoptera</taxon>
        <taxon>Endopterygota</taxon>
        <taxon>Lepidoptera</taxon>
        <taxon>Glossata</taxon>
        <taxon>Ditrysia</taxon>
        <taxon>Papilionoidea</taxon>
        <taxon>Nymphalidae</taxon>
        <taxon>Satyrinae</taxon>
        <taxon>Satyrini</taxon>
        <taxon>Parargina</taxon>
        <taxon>Pararge</taxon>
    </lineage>
</organism>
<name>A0A8S4QJZ4_9NEOP</name>
<evidence type="ECO:0000313" key="2">
    <source>
        <dbReference type="Proteomes" id="UP000838756"/>
    </source>
</evidence>
<keyword evidence="2" id="KW-1185">Reference proteome</keyword>
<sequence length="71" mass="8336">MEIGVIYRAAAPETDELTINAKRMRMYPHPIRRRKTKYSQGFGVSNGRKVQTNSLKGKVNRWDQKRDQWGN</sequence>